<proteinExistence type="predicted"/>
<evidence type="ECO:0000313" key="2">
    <source>
        <dbReference type="EMBL" id="MDK7241885.1"/>
    </source>
</evidence>
<dbReference type="RefSeq" id="WP_283120635.1">
    <property type="nucleotide sequence ID" value="NZ_JASOPA010000001.1"/>
</dbReference>
<dbReference type="Pfam" id="PF12639">
    <property type="entry name" value="Colicin-DNase"/>
    <property type="match status" value="1"/>
</dbReference>
<sequence length="181" mass="20462">MGAVALPKGKAPVGENFSQAQQGRYSYDSPYHSRTVRTELEQRYGKQNVKSSTVPPSNGKNVKLANQSHPKTGVPFDSKGFPNFEKHVKYDTKLDIQEFRSKSSTGQMRLATKDLAEAIRKGQVRKSSFNTEQLRAIEKGESKIPDYTWHHHQDTGRMQLVPEKSHHDTGHIGWEAMNKGR</sequence>
<accession>A0AAW6Y524</accession>
<gene>
    <name evidence="2" type="ORF">QP451_02355</name>
</gene>
<feature type="region of interest" description="Disordered" evidence="1">
    <location>
        <begin position="1"/>
        <end position="82"/>
    </location>
</feature>
<dbReference type="Proteomes" id="UP001236303">
    <property type="component" value="Unassembled WGS sequence"/>
</dbReference>
<keyword evidence="2" id="KW-0540">Nuclease</keyword>
<keyword evidence="2" id="KW-0378">Hydrolase</keyword>
<reference evidence="2" key="1">
    <citation type="submission" date="2023-05" db="EMBL/GenBank/DDBJ databases">
        <title>Cataloging the Phylogenetic Diversity of Human Bladder Bacteria.</title>
        <authorList>
            <person name="Du J."/>
        </authorList>
    </citation>
    <scope>NUCLEOTIDE SEQUENCE</scope>
    <source>
        <strain evidence="2">UMB1050</strain>
    </source>
</reference>
<dbReference type="AlphaFoldDB" id="A0AAW6Y524"/>
<feature type="compositionally biased region" description="Polar residues" evidence="1">
    <location>
        <begin position="48"/>
        <end position="70"/>
    </location>
</feature>
<dbReference type="EMBL" id="JASOPA010000001">
    <property type="protein sequence ID" value="MDK7241885.1"/>
    <property type="molecule type" value="Genomic_DNA"/>
</dbReference>
<protein>
    <submittedName>
        <fullName evidence="2">HNH endonuclease</fullName>
    </submittedName>
</protein>
<keyword evidence="2" id="KW-0255">Endonuclease</keyword>
<name>A0AAW6Y524_NEISU</name>
<organism evidence="2 3">
    <name type="scientific">Neisseria subflava</name>
    <dbReference type="NCBI Taxonomy" id="28449"/>
    <lineage>
        <taxon>Bacteria</taxon>
        <taxon>Pseudomonadati</taxon>
        <taxon>Pseudomonadota</taxon>
        <taxon>Betaproteobacteria</taxon>
        <taxon>Neisseriales</taxon>
        <taxon>Neisseriaceae</taxon>
        <taxon>Neisseria</taxon>
    </lineage>
</organism>
<comment type="caution">
    <text evidence="2">The sequence shown here is derived from an EMBL/GenBank/DDBJ whole genome shotgun (WGS) entry which is preliminary data.</text>
</comment>
<evidence type="ECO:0000256" key="1">
    <source>
        <dbReference type="SAM" id="MobiDB-lite"/>
    </source>
</evidence>
<dbReference type="GO" id="GO:0004519">
    <property type="term" value="F:endonuclease activity"/>
    <property type="evidence" value="ECO:0007669"/>
    <property type="project" value="UniProtKB-KW"/>
</dbReference>
<evidence type="ECO:0000313" key="3">
    <source>
        <dbReference type="Proteomes" id="UP001236303"/>
    </source>
</evidence>